<feature type="transmembrane region" description="Helical" evidence="1">
    <location>
        <begin position="108"/>
        <end position="128"/>
    </location>
</feature>
<accession>A0A1H0TZL8</accession>
<organism evidence="2 3">
    <name type="scientific">Desulforhopalus singaporensis</name>
    <dbReference type="NCBI Taxonomy" id="91360"/>
    <lineage>
        <taxon>Bacteria</taxon>
        <taxon>Pseudomonadati</taxon>
        <taxon>Thermodesulfobacteriota</taxon>
        <taxon>Desulfobulbia</taxon>
        <taxon>Desulfobulbales</taxon>
        <taxon>Desulfocapsaceae</taxon>
        <taxon>Desulforhopalus</taxon>
    </lineage>
</organism>
<feature type="transmembrane region" description="Helical" evidence="1">
    <location>
        <begin position="167"/>
        <end position="188"/>
    </location>
</feature>
<protein>
    <submittedName>
        <fullName evidence="2">Uncharacterized protein</fullName>
    </submittedName>
</protein>
<feature type="transmembrane region" description="Helical" evidence="1">
    <location>
        <begin position="135"/>
        <end position="155"/>
    </location>
</feature>
<reference evidence="2 3" key="1">
    <citation type="submission" date="2016-10" db="EMBL/GenBank/DDBJ databases">
        <authorList>
            <person name="de Groot N.N."/>
        </authorList>
    </citation>
    <scope>NUCLEOTIDE SEQUENCE [LARGE SCALE GENOMIC DNA]</scope>
    <source>
        <strain evidence="2 3">DSM 12130</strain>
    </source>
</reference>
<dbReference type="Gene3D" id="3.40.50.11600">
    <property type="match status" value="1"/>
</dbReference>
<name>A0A1H0TZL8_9BACT</name>
<keyword evidence="1" id="KW-0812">Transmembrane</keyword>
<dbReference type="EMBL" id="FNJI01000027">
    <property type="protein sequence ID" value="SDP59383.1"/>
    <property type="molecule type" value="Genomic_DNA"/>
</dbReference>
<dbReference type="Proteomes" id="UP000199073">
    <property type="component" value="Unassembled WGS sequence"/>
</dbReference>
<dbReference type="AlphaFoldDB" id="A0A1H0TZL8"/>
<evidence type="ECO:0000313" key="3">
    <source>
        <dbReference type="Proteomes" id="UP000199073"/>
    </source>
</evidence>
<keyword evidence="1" id="KW-0472">Membrane</keyword>
<evidence type="ECO:0000256" key="1">
    <source>
        <dbReference type="SAM" id="Phobius"/>
    </source>
</evidence>
<proteinExistence type="predicted"/>
<sequence>MVKHRELILPQLSANGVAAHNLHKLSGFSAKFGPIRASDLVLFLQRGKADEAMRSVTFSLAERAVLIPLEICMLWKQLAIACVLFFVLSAISPEIFSLRAGLERFSLLIYATLTAVAAGAVVTPLLLPWIPARQFWLKGAVVGALLAFLYLAAVAGRPNSFELLSMFLWICGCSSYLAMNFTGSTVFTSLSGVKKEMTRGLKFQLICTAAAVICWVAAPF</sequence>
<keyword evidence="1" id="KW-1133">Transmembrane helix</keyword>
<dbReference type="STRING" id="91360.SAMN05660330_03318"/>
<evidence type="ECO:0000313" key="2">
    <source>
        <dbReference type="EMBL" id="SDP59383.1"/>
    </source>
</evidence>
<gene>
    <name evidence="2" type="ORF">SAMN05660330_03318</name>
</gene>
<feature type="transmembrane region" description="Helical" evidence="1">
    <location>
        <begin position="78"/>
        <end position="96"/>
    </location>
</feature>
<feature type="transmembrane region" description="Helical" evidence="1">
    <location>
        <begin position="200"/>
        <end position="218"/>
    </location>
</feature>
<keyword evidence="3" id="KW-1185">Reference proteome</keyword>